<dbReference type="EMBL" id="FOQU01000002">
    <property type="protein sequence ID" value="SFI12883.1"/>
    <property type="molecule type" value="Genomic_DNA"/>
</dbReference>
<dbReference type="PANTHER" id="PTHR10366:SF564">
    <property type="entry name" value="STEROL-4-ALPHA-CARBOXYLATE 3-DEHYDROGENASE, DECARBOXYLATING"/>
    <property type="match status" value="1"/>
</dbReference>
<dbReference type="Gene3D" id="3.40.50.720">
    <property type="entry name" value="NAD(P)-binding Rossmann-like Domain"/>
    <property type="match status" value="1"/>
</dbReference>
<evidence type="ECO:0000259" key="3">
    <source>
        <dbReference type="Pfam" id="PF01370"/>
    </source>
</evidence>
<dbReference type="InterPro" id="IPR050425">
    <property type="entry name" value="NAD(P)_dehydrat-like"/>
</dbReference>
<dbReference type="STRING" id="420953.SAMN05192543_10231"/>
<sequence>MNTEVKEGVVLVTGGSGYVGGWMIVGLLKRGFKVRTTVRDIAREASVRAAVTSQGVSGDDLTFCVADLSADKGWADAVSGCDFVVNVASPMGEGEPKGTDLLGPARDGTLRVLRASVAAGVKRVVVTSSLAAALTTRADKDEPESNEAVWTDVNGKGVSDYARSKTLAERAAWEFIRQSNGATTLTTILPGMIMGPVMKRSISGSVGVVARLLAGKVPAVPDVGFNIVDVRDLVELHIEAMLAPQAAGQRFLASSDFLWLAEIARLLRENLGDDAAKVTSRRLPNLVLRIAALFQADARFMVPMIGRRPRFSTAQAAALLDWHPRPPSVAVLDCAKSLIHSGLVPGSALESITV</sequence>
<proteinExistence type="inferred from homology"/>
<evidence type="ECO:0000256" key="2">
    <source>
        <dbReference type="ARBA" id="ARBA00023445"/>
    </source>
</evidence>
<dbReference type="Pfam" id="PF01370">
    <property type="entry name" value="Epimerase"/>
    <property type="match status" value="1"/>
</dbReference>
<accession>A0A1I3FNS3</accession>
<feature type="domain" description="NAD-dependent epimerase/dehydratase" evidence="3">
    <location>
        <begin position="10"/>
        <end position="247"/>
    </location>
</feature>
<dbReference type="InterPro" id="IPR036291">
    <property type="entry name" value="NAD(P)-bd_dom_sf"/>
</dbReference>
<evidence type="ECO:0000256" key="1">
    <source>
        <dbReference type="ARBA" id="ARBA00023002"/>
    </source>
</evidence>
<organism evidence="4 5">
    <name type="scientific">Paraburkholderia megapolitana</name>
    <dbReference type="NCBI Taxonomy" id="420953"/>
    <lineage>
        <taxon>Bacteria</taxon>
        <taxon>Pseudomonadati</taxon>
        <taxon>Pseudomonadota</taxon>
        <taxon>Betaproteobacteria</taxon>
        <taxon>Burkholderiales</taxon>
        <taxon>Burkholderiaceae</taxon>
        <taxon>Paraburkholderia</taxon>
    </lineage>
</organism>
<dbReference type="RefSeq" id="WP_091010865.1">
    <property type="nucleotide sequence ID" value="NZ_CP041745.1"/>
</dbReference>
<dbReference type="FunFam" id="3.40.50.720:FF:000336">
    <property type="entry name" value="Aldehyde reductase"/>
    <property type="match status" value="1"/>
</dbReference>
<evidence type="ECO:0000313" key="5">
    <source>
        <dbReference type="Proteomes" id="UP000199548"/>
    </source>
</evidence>
<comment type="similarity">
    <text evidence="2">Belongs to the NAD(P)-dependent epimerase/dehydratase family. Dihydroflavonol-4-reductase subfamily.</text>
</comment>
<dbReference type="Proteomes" id="UP000199548">
    <property type="component" value="Unassembled WGS sequence"/>
</dbReference>
<protein>
    <submittedName>
        <fullName evidence="4">Nucleoside-diphosphate-sugar epimerase</fullName>
    </submittedName>
</protein>
<dbReference type="InterPro" id="IPR001509">
    <property type="entry name" value="Epimerase_deHydtase"/>
</dbReference>
<keyword evidence="5" id="KW-1185">Reference proteome</keyword>
<evidence type="ECO:0000313" key="4">
    <source>
        <dbReference type="EMBL" id="SFI12883.1"/>
    </source>
</evidence>
<dbReference type="OrthoDB" id="9778052at2"/>
<dbReference type="GO" id="GO:0016616">
    <property type="term" value="F:oxidoreductase activity, acting on the CH-OH group of donors, NAD or NADP as acceptor"/>
    <property type="evidence" value="ECO:0007669"/>
    <property type="project" value="TreeGrafter"/>
</dbReference>
<dbReference type="AlphaFoldDB" id="A0A1I3FNS3"/>
<reference evidence="4 5" key="1">
    <citation type="submission" date="2016-10" db="EMBL/GenBank/DDBJ databases">
        <authorList>
            <person name="de Groot N.N."/>
        </authorList>
    </citation>
    <scope>NUCLEOTIDE SEQUENCE [LARGE SCALE GENOMIC DNA]</scope>
    <source>
        <strain evidence="4 5">LMG 23650</strain>
    </source>
</reference>
<dbReference type="PANTHER" id="PTHR10366">
    <property type="entry name" value="NAD DEPENDENT EPIMERASE/DEHYDRATASE"/>
    <property type="match status" value="1"/>
</dbReference>
<name>A0A1I3FNS3_9BURK</name>
<dbReference type="SUPFAM" id="SSF51735">
    <property type="entry name" value="NAD(P)-binding Rossmann-fold domains"/>
    <property type="match status" value="1"/>
</dbReference>
<keyword evidence="1" id="KW-0560">Oxidoreductase</keyword>
<gene>
    <name evidence="4" type="ORF">SAMN05192543_10231</name>
</gene>